<gene>
    <name evidence="2" type="ORF">GCM10010968_20460</name>
</gene>
<evidence type="ECO:0008006" key="4">
    <source>
        <dbReference type="Google" id="ProtNLM"/>
    </source>
</evidence>
<name>A0ABQ2KML7_9MICO</name>
<dbReference type="Proteomes" id="UP000626982">
    <property type="component" value="Unassembled WGS sequence"/>
</dbReference>
<dbReference type="EMBL" id="BMLM01000002">
    <property type="protein sequence ID" value="GGN86705.1"/>
    <property type="molecule type" value="Genomic_DNA"/>
</dbReference>
<dbReference type="InterPro" id="IPR025447">
    <property type="entry name" value="DUF4192"/>
</dbReference>
<sequence length="389" mass="39766">MVTTVYPLGVSRKGRPARAIVHSRAGARSGGRPRGRMLRGMERVRIRTPQSLLSLLPRIAGEAEPGSLVVLPLRQGRSGMPMAFDLPGRSEVAAVAAAIRRSAPEADAVVLVACLAEPIGAGPLPGASAERALIAAIDAAGLGVLESLALAPDAWGDYAQPQGARGPRAELDLLGDPAPGVPVPPSVPGLPSPDAEAQGRVDAALDLLDDATWEAALDDPLPAFEHALALAPSLLEGGRSGLGVDPADAAALAIALVQRPVDRDLAIVAALDGPAAADLDDEEAAARMLGRGPAPDADRVLEALRAWTAIAGATPLELRAPLLVVVGFLHFALGRGRTAGRCAELAIAADPTLTMAPLLRDLVDARGAPEWVLASRAQAMPSGPSGDTR</sequence>
<keyword evidence="3" id="KW-1185">Reference proteome</keyword>
<feature type="compositionally biased region" description="Pro residues" evidence="1">
    <location>
        <begin position="179"/>
        <end position="191"/>
    </location>
</feature>
<protein>
    <recommendedName>
        <fullName evidence="4">DUF4192 domain-containing protein</fullName>
    </recommendedName>
</protein>
<comment type="caution">
    <text evidence="2">The sequence shown here is derived from an EMBL/GenBank/DDBJ whole genome shotgun (WGS) entry which is preliminary data.</text>
</comment>
<dbReference type="Pfam" id="PF13830">
    <property type="entry name" value="DUF4192"/>
    <property type="match status" value="1"/>
</dbReference>
<feature type="region of interest" description="Disordered" evidence="1">
    <location>
        <begin position="177"/>
        <end position="196"/>
    </location>
</feature>
<accession>A0ABQ2KML7</accession>
<evidence type="ECO:0000256" key="1">
    <source>
        <dbReference type="SAM" id="MobiDB-lite"/>
    </source>
</evidence>
<proteinExistence type="predicted"/>
<evidence type="ECO:0000313" key="3">
    <source>
        <dbReference type="Proteomes" id="UP000626982"/>
    </source>
</evidence>
<evidence type="ECO:0000313" key="2">
    <source>
        <dbReference type="EMBL" id="GGN86705.1"/>
    </source>
</evidence>
<reference evidence="3" key="1">
    <citation type="journal article" date="2019" name="Int. J. Syst. Evol. Microbiol.">
        <title>The Global Catalogue of Microorganisms (GCM) 10K type strain sequencing project: providing services to taxonomists for standard genome sequencing and annotation.</title>
        <authorList>
            <consortium name="The Broad Institute Genomics Platform"/>
            <consortium name="The Broad Institute Genome Sequencing Center for Infectious Disease"/>
            <person name="Wu L."/>
            <person name="Ma J."/>
        </authorList>
    </citation>
    <scope>NUCLEOTIDE SEQUENCE [LARGE SCALE GENOMIC DNA]</scope>
    <source>
        <strain evidence="3">CGMCC 1.6960</strain>
    </source>
</reference>
<organism evidence="2 3">
    <name type="scientific">Agrococcus terreus</name>
    <dbReference type="NCBI Taxonomy" id="574649"/>
    <lineage>
        <taxon>Bacteria</taxon>
        <taxon>Bacillati</taxon>
        <taxon>Actinomycetota</taxon>
        <taxon>Actinomycetes</taxon>
        <taxon>Micrococcales</taxon>
        <taxon>Microbacteriaceae</taxon>
        <taxon>Agrococcus</taxon>
    </lineage>
</organism>